<sequence length="230" mass="25814">MHPLQPIPPIDVGPLLHVFDMDGTLLMGAAVVELSRYVGRFAEAMEIEEAYLRGEIDEIPFWSRALELWHDVTEDQVDRAFDAAMWMHGVREVFDDIHRRGERSIVISQSPHFFVRRLERWGAHATFGSNIRIGETVAPNSTLLAEDKVSITRGILALWGLSATDCIAYGDSRSDVALFSWLPNTVGVNAREPLTDLAARSYVGNDLREAYGLGRSLVDLNQAEQDVRRP</sequence>
<evidence type="ECO:0000313" key="12">
    <source>
        <dbReference type="EMBL" id="ORW64086.1"/>
    </source>
</evidence>
<evidence type="ECO:0000256" key="9">
    <source>
        <dbReference type="ARBA" id="ARBA00023299"/>
    </source>
</evidence>
<keyword evidence="8" id="KW-0460">Magnesium</keyword>
<dbReference type="EC" id="3.1.3.3" evidence="4"/>
<organism evidence="12 13">
    <name type="scientific">Mycobacterium saskatchewanense</name>
    <dbReference type="NCBI Taxonomy" id="220927"/>
    <lineage>
        <taxon>Bacteria</taxon>
        <taxon>Bacillati</taxon>
        <taxon>Actinomycetota</taxon>
        <taxon>Actinomycetes</taxon>
        <taxon>Mycobacteriales</taxon>
        <taxon>Mycobacteriaceae</taxon>
        <taxon>Mycobacterium</taxon>
        <taxon>Mycobacterium simiae complex</taxon>
    </lineage>
</organism>
<comment type="pathway">
    <text evidence="2">Amino-acid biosynthesis; L-serine biosynthesis; L-serine from 3-phospho-D-glycerate: step 3/3.</text>
</comment>
<protein>
    <recommendedName>
        <fullName evidence="4">phosphoserine phosphatase</fullName>
        <ecNumber evidence="4">3.1.3.3</ecNumber>
    </recommendedName>
</protein>
<keyword evidence="6" id="KW-0479">Metal-binding</keyword>
<dbReference type="PANTHER" id="PTHR43344:SF2">
    <property type="entry name" value="PHOSPHOSERINE PHOSPHATASE"/>
    <property type="match status" value="1"/>
</dbReference>
<evidence type="ECO:0000256" key="4">
    <source>
        <dbReference type="ARBA" id="ARBA00012640"/>
    </source>
</evidence>
<dbReference type="GO" id="GO:0000287">
    <property type="term" value="F:magnesium ion binding"/>
    <property type="evidence" value="ECO:0007669"/>
    <property type="project" value="TreeGrafter"/>
</dbReference>
<name>A0AAJ3NK81_9MYCO</name>
<comment type="catalytic activity">
    <reaction evidence="10">
        <text>O-phospho-L-serine + H2O = L-serine + phosphate</text>
        <dbReference type="Rhea" id="RHEA:21208"/>
        <dbReference type="ChEBI" id="CHEBI:15377"/>
        <dbReference type="ChEBI" id="CHEBI:33384"/>
        <dbReference type="ChEBI" id="CHEBI:43474"/>
        <dbReference type="ChEBI" id="CHEBI:57524"/>
        <dbReference type="EC" id="3.1.3.3"/>
    </reaction>
</comment>
<reference evidence="12 13" key="1">
    <citation type="submission" date="2016-01" db="EMBL/GenBank/DDBJ databases">
        <title>The new phylogeny of the genus Mycobacterium.</title>
        <authorList>
            <person name="Tarcisio F."/>
            <person name="Conor M."/>
            <person name="Antonella G."/>
            <person name="Elisabetta G."/>
            <person name="Giulia F.S."/>
            <person name="Sara T."/>
            <person name="Anna F."/>
            <person name="Clotilde B."/>
            <person name="Roberto B."/>
            <person name="Veronica D.S."/>
            <person name="Fabio R."/>
            <person name="Monica P."/>
            <person name="Olivier J."/>
            <person name="Enrico T."/>
            <person name="Nicola S."/>
        </authorList>
    </citation>
    <scope>NUCLEOTIDE SEQUENCE [LARGE SCALE GENOMIC DNA]</scope>
    <source>
        <strain evidence="12 13">DSM 44616</strain>
    </source>
</reference>
<keyword evidence="5" id="KW-0028">Amino-acid biosynthesis</keyword>
<evidence type="ECO:0000313" key="13">
    <source>
        <dbReference type="Proteomes" id="UP000193387"/>
    </source>
</evidence>
<gene>
    <name evidence="12" type="ORF">AWC23_25875</name>
</gene>
<dbReference type="EMBL" id="LQPR01000084">
    <property type="protein sequence ID" value="ORW64086.1"/>
    <property type="molecule type" value="Genomic_DNA"/>
</dbReference>
<dbReference type="Pfam" id="PF12710">
    <property type="entry name" value="HAD"/>
    <property type="match status" value="1"/>
</dbReference>
<dbReference type="AlphaFoldDB" id="A0AAJ3NK81"/>
<dbReference type="NCBIfam" id="TIGR01488">
    <property type="entry name" value="HAD-SF-IB"/>
    <property type="match status" value="1"/>
</dbReference>
<dbReference type="Gene3D" id="3.40.50.1000">
    <property type="entry name" value="HAD superfamily/HAD-like"/>
    <property type="match status" value="1"/>
</dbReference>
<evidence type="ECO:0000256" key="11">
    <source>
        <dbReference type="ARBA" id="ARBA00048523"/>
    </source>
</evidence>
<dbReference type="PANTHER" id="PTHR43344">
    <property type="entry name" value="PHOSPHOSERINE PHOSPHATASE"/>
    <property type="match status" value="1"/>
</dbReference>
<dbReference type="InterPro" id="IPR050582">
    <property type="entry name" value="HAD-like_SerB"/>
</dbReference>
<dbReference type="GO" id="GO:0005737">
    <property type="term" value="C:cytoplasm"/>
    <property type="evidence" value="ECO:0007669"/>
    <property type="project" value="TreeGrafter"/>
</dbReference>
<dbReference type="GO" id="GO:0006564">
    <property type="term" value="P:L-serine biosynthetic process"/>
    <property type="evidence" value="ECO:0007669"/>
    <property type="project" value="UniProtKB-KW"/>
</dbReference>
<keyword evidence="7" id="KW-0378">Hydrolase</keyword>
<dbReference type="InterPro" id="IPR036412">
    <property type="entry name" value="HAD-like_sf"/>
</dbReference>
<comment type="cofactor">
    <cofactor evidence="1">
        <name>Mg(2+)</name>
        <dbReference type="ChEBI" id="CHEBI:18420"/>
    </cofactor>
</comment>
<accession>A0AAJ3NK81</accession>
<evidence type="ECO:0000256" key="5">
    <source>
        <dbReference type="ARBA" id="ARBA00022605"/>
    </source>
</evidence>
<evidence type="ECO:0000256" key="2">
    <source>
        <dbReference type="ARBA" id="ARBA00005135"/>
    </source>
</evidence>
<dbReference type="InterPro" id="IPR023214">
    <property type="entry name" value="HAD_sf"/>
</dbReference>
<evidence type="ECO:0000256" key="6">
    <source>
        <dbReference type="ARBA" id="ARBA00022723"/>
    </source>
</evidence>
<proteinExistence type="inferred from homology"/>
<comment type="similarity">
    <text evidence="3">Belongs to the HAD-like hydrolase superfamily. SerB family.</text>
</comment>
<evidence type="ECO:0000256" key="3">
    <source>
        <dbReference type="ARBA" id="ARBA00009184"/>
    </source>
</evidence>
<evidence type="ECO:0000256" key="7">
    <source>
        <dbReference type="ARBA" id="ARBA00022801"/>
    </source>
</evidence>
<keyword evidence="9" id="KW-0718">Serine biosynthesis</keyword>
<evidence type="ECO:0000256" key="8">
    <source>
        <dbReference type="ARBA" id="ARBA00022842"/>
    </source>
</evidence>
<evidence type="ECO:0000256" key="1">
    <source>
        <dbReference type="ARBA" id="ARBA00001946"/>
    </source>
</evidence>
<dbReference type="GO" id="GO:0036424">
    <property type="term" value="F:L-phosphoserine phosphatase activity"/>
    <property type="evidence" value="ECO:0007669"/>
    <property type="project" value="TreeGrafter"/>
</dbReference>
<comment type="caution">
    <text evidence="12">The sequence shown here is derived from an EMBL/GenBank/DDBJ whole genome shotgun (WGS) entry which is preliminary data.</text>
</comment>
<dbReference type="RefSeq" id="WP_232069234.1">
    <property type="nucleotide sequence ID" value="NZ_AP022573.1"/>
</dbReference>
<keyword evidence="13" id="KW-1185">Reference proteome</keyword>
<dbReference type="SUPFAM" id="SSF56784">
    <property type="entry name" value="HAD-like"/>
    <property type="match status" value="1"/>
</dbReference>
<dbReference type="Proteomes" id="UP000193387">
    <property type="component" value="Unassembled WGS sequence"/>
</dbReference>
<evidence type="ECO:0000256" key="10">
    <source>
        <dbReference type="ARBA" id="ARBA00048138"/>
    </source>
</evidence>
<comment type="catalytic activity">
    <reaction evidence="11">
        <text>O-phospho-D-serine + H2O = D-serine + phosphate</text>
        <dbReference type="Rhea" id="RHEA:24873"/>
        <dbReference type="ChEBI" id="CHEBI:15377"/>
        <dbReference type="ChEBI" id="CHEBI:35247"/>
        <dbReference type="ChEBI" id="CHEBI:43474"/>
        <dbReference type="ChEBI" id="CHEBI:58680"/>
        <dbReference type="EC" id="3.1.3.3"/>
    </reaction>
</comment>